<comment type="catalytic activity">
    <reaction evidence="2 8">
        <text>7,8-dihydroneopterin = 6-hydroxymethyl-7,8-dihydropterin + glycolaldehyde</text>
        <dbReference type="Rhea" id="RHEA:10540"/>
        <dbReference type="ChEBI" id="CHEBI:17001"/>
        <dbReference type="ChEBI" id="CHEBI:17071"/>
        <dbReference type="ChEBI" id="CHEBI:44841"/>
        <dbReference type="EC" id="4.1.2.25"/>
    </reaction>
</comment>
<comment type="pathway">
    <text evidence="3 8">Cofactor biosynthesis; tetrahydrofolate biosynthesis; 2-amino-4-hydroxy-6-hydroxymethyl-7,8-dihydropteridine diphosphate from 7,8-dihydroneopterin triphosphate: step 3/4.</text>
</comment>
<dbReference type="GO" id="GO:0005737">
    <property type="term" value="C:cytoplasm"/>
    <property type="evidence" value="ECO:0007669"/>
    <property type="project" value="TreeGrafter"/>
</dbReference>
<comment type="similarity">
    <text evidence="4 8">Belongs to the DHNA family.</text>
</comment>
<keyword evidence="5 8" id="KW-0289">Folate biosynthesis</keyword>
<evidence type="ECO:0000256" key="6">
    <source>
        <dbReference type="ARBA" id="ARBA00023235"/>
    </source>
</evidence>
<dbReference type="InterPro" id="IPR043133">
    <property type="entry name" value="GTP-CH-I_C/QueF"/>
</dbReference>
<evidence type="ECO:0000256" key="8">
    <source>
        <dbReference type="RuleBase" id="RU362079"/>
    </source>
</evidence>
<dbReference type="AlphaFoldDB" id="A0A7D9N2Q0"/>
<evidence type="ECO:0000256" key="2">
    <source>
        <dbReference type="ARBA" id="ARBA00001353"/>
    </source>
</evidence>
<comment type="catalytic activity">
    <reaction evidence="1">
        <text>7,8-dihydroneopterin = 7,8-dihydromonapterin</text>
        <dbReference type="Rhea" id="RHEA:45328"/>
        <dbReference type="ChEBI" id="CHEBI:17001"/>
        <dbReference type="ChEBI" id="CHEBI:71175"/>
        <dbReference type="EC" id="5.1.99.8"/>
    </reaction>
</comment>
<reference evidence="10 11" key="1">
    <citation type="submission" date="2020-02" db="EMBL/GenBank/DDBJ databases">
        <authorList>
            <person name="Rodrigo-Torres L."/>
            <person name="Arahal R. D."/>
            <person name="Lucena T."/>
        </authorList>
    </citation>
    <scope>NUCLEOTIDE SEQUENCE [LARGE SCALE GENOMIC DNA]</scope>
    <source>
        <strain evidence="10 11">CECT 9734</strain>
    </source>
</reference>
<dbReference type="GO" id="GO:0046654">
    <property type="term" value="P:tetrahydrofolate biosynthetic process"/>
    <property type="evidence" value="ECO:0007669"/>
    <property type="project" value="UniProtKB-UniRule"/>
</dbReference>
<evidence type="ECO:0000259" key="9">
    <source>
        <dbReference type="SMART" id="SM00905"/>
    </source>
</evidence>
<dbReference type="CDD" id="cd00534">
    <property type="entry name" value="DHNA_DHNTPE"/>
    <property type="match status" value="1"/>
</dbReference>
<keyword evidence="7 8" id="KW-0456">Lyase</keyword>
<organism evidence="10 11">
    <name type="scientific">Pseudidiomarina piscicola</name>
    <dbReference type="NCBI Taxonomy" id="2614830"/>
    <lineage>
        <taxon>Bacteria</taxon>
        <taxon>Pseudomonadati</taxon>
        <taxon>Pseudomonadota</taxon>
        <taxon>Gammaproteobacteria</taxon>
        <taxon>Alteromonadales</taxon>
        <taxon>Idiomarinaceae</taxon>
        <taxon>Pseudidiomarina</taxon>
    </lineage>
</organism>
<dbReference type="GO" id="GO:0046656">
    <property type="term" value="P:folic acid biosynthetic process"/>
    <property type="evidence" value="ECO:0007669"/>
    <property type="project" value="UniProtKB-UniRule"/>
</dbReference>
<dbReference type="GO" id="GO:0016853">
    <property type="term" value="F:isomerase activity"/>
    <property type="evidence" value="ECO:0007669"/>
    <property type="project" value="UniProtKB-KW"/>
</dbReference>
<dbReference type="EC" id="4.1.2.25" evidence="8"/>
<dbReference type="PANTHER" id="PTHR42844:SF1">
    <property type="entry name" value="DIHYDRONEOPTERIN ALDOLASE 1-RELATED"/>
    <property type="match status" value="1"/>
</dbReference>
<dbReference type="SUPFAM" id="SSF55620">
    <property type="entry name" value="Tetrahydrobiopterin biosynthesis enzymes-like"/>
    <property type="match status" value="1"/>
</dbReference>
<accession>A0A7D9N2Q0</accession>
<dbReference type="FunFam" id="3.30.1130.10:FF:000002">
    <property type="entry name" value="7,8-dihydroneopterin aldolase"/>
    <property type="match status" value="1"/>
</dbReference>
<feature type="domain" description="Dihydroneopterin aldolase/epimerase" evidence="9">
    <location>
        <begin position="4"/>
        <end position="114"/>
    </location>
</feature>
<evidence type="ECO:0000256" key="5">
    <source>
        <dbReference type="ARBA" id="ARBA00022909"/>
    </source>
</evidence>
<gene>
    <name evidence="10" type="primary">folB</name>
    <name evidence="10" type="ORF">PSI9734_02293</name>
</gene>
<keyword evidence="6" id="KW-0413">Isomerase</keyword>
<name>A0A7D9N2Q0_9GAMM</name>
<dbReference type="RefSeq" id="WP_173921249.1">
    <property type="nucleotide sequence ID" value="NZ_CADCXY010000008.1"/>
</dbReference>
<dbReference type="NCBIfam" id="TIGR00526">
    <property type="entry name" value="folB_dom"/>
    <property type="match status" value="1"/>
</dbReference>
<dbReference type="NCBIfam" id="TIGR00525">
    <property type="entry name" value="folB"/>
    <property type="match status" value="1"/>
</dbReference>
<evidence type="ECO:0000256" key="1">
    <source>
        <dbReference type="ARBA" id="ARBA00000693"/>
    </source>
</evidence>
<dbReference type="Pfam" id="PF02152">
    <property type="entry name" value="FolB"/>
    <property type="match status" value="1"/>
</dbReference>
<dbReference type="SMART" id="SM00905">
    <property type="entry name" value="FolB"/>
    <property type="match status" value="1"/>
</dbReference>
<dbReference type="InterPro" id="IPR006157">
    <property type="entry name" value="FolB_dom"/>
</dbReference>
<dbReference type="UniPathway" id="UPA00077">
    <property type="reaction ID" value="UER00154"/>
</dbReference>
<dbReference type="Proteomes" id="UP000481517">
    <property type="component" value="Unassembled WGS sequence"/>
</dbReference>
<evidence type="ECO:0000256" key="7">
    <source>
        <dbReference type="ARBA" id="ARBA00023239"/>
    </source>
</evidence>
<comment type="function">
    <text evidence="8">Catalyzes the conversion of 7,8-dihydroneopterin to 6-hydroxymethyl-7,8-dihydropterin.</text>
</comment>
<evidence type="ECO:0000313" key="11">
    <source>
        <dbReference type="Proteomes" id="UP000481517"/>
    </source>
</evidence>
<protein>
    <recommendedName>
        <fullName evidence="8">7,8-dihydroneopterin aldolase</fullName>
        <ecNumber evidence="8">4.1.2.25</ecNumber>
    </recommendedName>
</protein>
<sequence>MDKVFVKGLRTSALIGVFEWEHEQPQPLVFDLTMGWDQRSAAATDELQYALDYDAVSKAVIALVESRPRQLIETVAEEVAQLIMERFQVTEITVSVSKPQAVAAATTVGVEIHRSKS</sequence>
<dbReference type="GO" id="GO:0004150">
    <property type="term" value="F:dihydroneopterin aldolase activity"/>
    <property type="evidence" value="ECO:0007669"/>
    <property type="project" value="UniProtKB-UniRule"/>
</dbReference>
<evidence type="ECO:0000256" key="4">
    <source>
        <dbReference type="ARBA" id="ARBA00005708"/>
    </source>
</evidence>
<evidence type="ECO:0000313" key="10">
    <source>
        <dbReference type="EMBL" id="CAB0151939.1"/>
    </source>
</evidence>
<evidence type="ECO:0000256" key="3">
    <source>
        <dbReference type="ARBA" id="ARBA00005013"/>
    </source>
</evidence>
<dbReference type="Gene3D" id="3.30.1130.10">
    <property type="match status" value="1"/>
</dbReference>
<dbReference type="EMBL" id="CADCXY010000008">
    <property type="protein sequence ID" value="CAB0151939.1"/>
    <property type="molecule type" value="Genomic_DNA"/>
</dbReference>
<keyword evidence="11" id="KW-1185">Reference proteome</keyword>
<dbReference type="PANTHER" id="PTHR42844">
    <property type="entry name" value="DIHYDRONEOPTERIN ALDOLASE 1-RELATED"/>
    <property type="match status" value="1"/>
</dbReference>
<proteinExistence type="inferred from homology"/>
<dbReference type="InterPro" id="IPR006156">
    <property type="entry name" value="Dihydroneopterin_aldolase"/>
</dbReference>